<evidence type="ECO:0000313" key="3">
    <source>
        <dbReference type="EMBL" id="EMI52211.1"/>
    </source>
</evidence>
<gene>
    <name evidence="3" type="ORF">RSSM_06325</name>
</gene>
<organism evidence="3 4">
    <name type="scientific">Rhodopirellula sallentina SM41</name>
    <dbReference type="NCBI Taxonomy" id="1263870"/>
    <lineage>
        <taxon>Bacteria</taxon>
        <taxon>Pseudomonadati</taxon>
        <taxon>Planctomycetota</taxon>
        <taxon>Planctomycetia</taxon>
        <taxon>Pirellulales</taxon>
        <taxon>Pirellulaceae</taxon>
        <taxon>Rhodopirellula</taxon>
    </lineage>
</organism>
<dbReference type="Proteomes" id="UP000011885">
    <property type="component" value="Unassembled WGS sequence"/>
</dbReference>
<dbReference type="EMBL" id="ANOH01000443">
    <property type="protein sequence ID" value="EMI52211.1"/>
    <property type="molecule type" value="Genomic_DNA"/>
</dbReference>
<dbReference type="PATRIC" id="fig|1263870.3.peg.6703"/>
<keyword evidence="2" id="KW-0472">Membrane</keyword>
<comment type="caution">
    <text evidence="3">The sequence shown here is derived from an EMBL/GenBank/DDBJ whole genome shotgun (WGS) entry which is preliminary data.</text>
</comment>
<feature type="transmembrane region" description="Helical" evidence="2">
    <location>
        <begin position="106"/>
        <end position="128"/>
    </location>
</feature>
<feature type="coiled-coil region" evidence="1">
    <location>
        <begin position="266"/>
        <end position="293"/>
    </location>
</feature>
<accession>M5U2Z4</accession>
<keyword evidence="2" id="KW-1133">Transmembrane helix</keyword>
<feature type="transmembrane region" description="Helical" evidence="2">
    <location>
        <begin position="140"/>
        <end position="157"/>
    </location>
</feature>
<feature type="transmembrane region" description="Helical" evidence="2">
    <location>
        <begin position="199"/>
        <end position="222"/>
    </location>
</feature>
<sequence>MKTRGRHDWNRPPDKNPHPDAEGVFACVSLLIVCAIHRDSLIAMDPANWASVSAWFLLIVGIFIANRLGGRFESMLERLHKRNAIDASQDQFDRLLAQTRKRARTAATVGSLVLPMFLLASYIGVYAGEQWQATPRADRMWFIGEVILEVIAARLVGRYAGRGIAYGLFGRQLVKERIKLTLIPGHSDAAAGLRPIGDYYFYQATITALPVLFFAFWVLAMPNWTKIWPASDSDFESQWKNTYLIFFLVTIGIELLTFALPLWFFHQQMSLQKKQMQSRVDELSARLYRLQQSSRDSNQPPDDGADRASLIDQIASLENLPTWPLAPDVRQRFAWGNLAFLASPALQMSQTVLDAVKAAVT</sequence>
<feature type="transmembrane region" description="Helical" evidence="2">
    <location>
        <begin position="21"/>
        <end position="38"/>
    </location>
</feature>
<evidence type="ECO:0000313" key="4">
    <source>
        <dbReference type="Proteomes" id="UP000011885"/>
    </source>
</evidence>
<evidence type="ECO:0000256" key="1">
    <source>
        <dbReference type="SAM" id="Coils"/>
    </source>
</evidence>
<protein>
    <submittedName>
        <fullName evidence="3">Membrane protein</fullName>
    </submittedName>
</protein>
<evidence type="ECO:0000256" key="2">
    <source>
        <dbReference type="SAM" id="Phobius"/>
    </source>
</evidence>
<reference evidence="3 4" key="1">
    <citation type="journal article" date="2013" name="Mar. Genomics">
        <title>Expression of sulfatases in Rhodopirellula baltica and the diversity of sulfatases in the genus Rhodopirellula.</title>
        <authorList>
            <person name="Wegner C.E."/>
            <person name="Richter-Heitmann T."/>
            <person name="Klindworth A."/>
            <person name="Klockow C."/>
            <person name="Richter M."/>
            <person name="Achstetter T."/>
            <person name="Glockner F.O."/>
            <person name="Harder J."/>
        </authorList>
    </citation>
    <scope>NUCLEOTIDE SEQUENCE [LARGE SCALE GENOMIC DNA]</scope>
    <source>
        <strain evidence="3 4">SM41</strain>
    </source>
</reference>
<dbReference type="AlphaFoldDB" id="M5U2Z4"/>
<name>M5U2Z4_9BACT</name>
<dbReference type="OrthoDB" id="256399at2"/>
<keyword evidence="1" id="KW-0175">Coiled coil</keyword>
<dbReference type="RefSeq" id="WP_008688145.1">
    <property type="nucleotide sequence ID" value="NZ_ANOH01000443.1"/>
</dbReference>
<keyword evidence="2" id="KW-0812">Transmembrane</keyword>
<feature type="transmembrane region" description="Helical" evidence="2">
    <location>
        <begin position="50"/>
        <end position="69"/>
    </location>
</feature>
<proteinExistence type="predicted"/>
<feature type="transmembrane region" description="Helical" evidence="2">
    <location>
        <begin position="242"/>
        <end position="265"/>
    </location>
</feature>
<keyword evidence="4" id="KW-1185">Reference proteome</keyword>